<dbReference type="InterPro" id="IPR043504">
    <property type="entry name" value="Peptidase_S1_PA_chymotrypsin"/>
</dbReference>
<dbReference type="SUPFAM" id="SSF50494">
    <property type="entry name" value="Trypsin-like serine proteases"/>
    <property type="match status" value="1"/>
</dbReference>
<evidence type="ECO:0000313" key="8">
    <source>
        <dbReference type="Proteomes" id="UP001642540"/>
    </source>
</evidence>
<dbReference type="EMBL" id="CAXLJM020000007">
    <property type="protein sequence ID" value="CAL8072406.1"/>
    <property type="molecule type" value="Genomic_DNA"/>
</dbReference>
<dbReference type="PROSITE" id="PS50240">
    <property type="entry name" value="TRYPSIN_DOM"/>
    <property type="match status" value="1"/>
</dbReference>
<dbReference type="SMART" id="SM00042">
    <property type="entry name" value="CUB"/>
    <property type="match status" value="1"/>
</dbReference>
<dbReference type="PANTHER" id="PTHR24252:SF7">
    <property type="entry name" value="HYALIN"/>
    <property type="match status" value="1"/>
</dbReference>
<comment type="caution">
    <text evidence="2">Lacks conserved residue(s) required for the propagation of feature annotation.</text>
</comment>
<organism evidence="7 8">
    <name type="scientific">Orchesella dallaii</name>
    <dbReference type="NCBI Taxonomy" id="48710"/>
    <lineage>
        <taxon>Eukaryota</taxon>
        <taxon>Metazoa</taxon>
        <taxon>Ecdysozoa</taxon>
        <taxon>Arthropoda</taxon>
        <taxon>Hexapoda</taxon>
        <taxon>Collembola</taxon>
        <taxon>Entomobryomorpha</taxon>
        <taxon>Entomobryoidea</taxon>
        <taxon>Orchesellidae</taxon>
        <taxon>Orchesellinae</taxon>
        <taxon>Orchesella</taxon>
    </lineage>
</organism>
<reference evidence="7 8" key="1">
    <citation type="submission" date="2024-08" db="EMBL/GenBank/DDBJ databases">
        <authorList>
            <person name="Cucini C."/>
            <person name="Frati F."/>
        </authorList>
    </citation>
    <scope>NUCLEOTIDE SEQUENCE [LARGE SCALE GENOMIC DNA]</scope>
</reference>
<protein>
    <submittedName>
        <fullName evidence="7">Uncharacterized protein</fullName>
    </submittedName>
</protein>
<sequence>MMMWCLSKFKLLKYADKLQLGYTNSNIYRFMALCIVHVLHSTLHSMLKMLSIKFYCTFSLIFQFLIICIIFGNAVKGENYQGQSVRCGTYPLEKGVEYNTLSHDYPQHYPPGQACVWQFLGTPTCYPFLKCSNFSIVDSYLCEDDYLALSDGFDADEIGKKFCGKTSPNNFVSQTSILRLTFKSDIHSHGELGFNCTVSCFRYEPVYGYGNRYYYQPRPRPNLLPTSPQKVTDCDCGFKGPLVEKLHHLFFNSHYTDGDGKTSNEETDTMTNTIDDDGLNSHRTRRSSAINDYSYSLSSTTGNESPIFTTLGKYRWMGYLTSFRERKPLCGCTLINNLYVLTAAHCITQTNGKSTDPRGILVVLNDHNFANFTEMATITRYVAKVIRHPLYNPSTYDYDVAVLKLTTRIELNRLSEPILRTICLPPRTMSNSFNYQDATVIGWGRLSEGGEQLTTLQESEVMVISNEECNAQFSGRITSNMVCVGLAEGDKISCVAEAGSPLMKREYGRMIQIGIATYGRGCTKKYSPGVNSRVTVLNDWIRMAAKDGSWCQELNAHYSLSQAVK</sequence>
<dbReference type="InterPro" id="IPR018114">
    <property type="entry name" value="TRYPSIN_HIS"/>
</dbReference>
<dbReference type="CDD" id="cd00041">
    <property type="entry name" value="CUB"/>
    <property type="match status" value="1"/>
</dbReference>
<dbReference type="PROSITE" id="PS00134">
    <property type="entry name" value="TRYPSIN_HIS"/>
    <property type="match status" value="1"/>
</dbReference>
<evidence type="ECO:0000259" key="6">
    <source>
        <dbReference type="PROSITE" id="PS50240"/>
    </source>
</evidence>
<keyword evidence="4" id="KW-0472">Membrane</keyword>
<dbReference type="Gene3D" id="2.40.10.10">
    <property type="entry name" value="Trypsin-like serine proteases"/>
    <property type="match status" value="2"/>
</dbReference>
<dbReference type="InterPro" id="IPR001254">
    <property type="entry name" value="Trypsin_dom"/>
</dbReference>
<dbReference type="CDD" id="cd00190">
    <property type="entry name" value="Tryp_SPc"/>
    <property type="match status" value="1"/>
</dbReference>
<proteinExistence type="predicted"/>
<feature type="domain" description="Peptidase S1" evidence="6">
    <location>
        <begin position="300"/>
        <end position="546"/>
    </location>
</feature>
<dbReference type="InterPro" id="IPR000859">
    <property type="entry name" value="CUB_dom"/>
</dbReference>
<keyword evidence="1" id="KW-1015">Disulfide bond</keyword>
<keyword evidence="4" id="KW-1133">Transmembrane helix</keyword>
<dbReference type="Gene3D" id="2.60.120.290">
    <property type="entry name" value="Spermadhesin, CUB domain"/>
    <property type="match status" value="1"/>
</dbReference>
<evidence type="ECO:0000256" key="2">
    <source>
        <dbReference type="PROSITE-ProRule" id="PRU00059"/>
    </source>
</evidence>
<feature type="region of interest" description="Disordered" evidence="3">
    <location>
        <begin position="258"/>
        <end position="283"/>
    </location>
</feature>
<dbReference type="PROSITE" id="PS01180">
    <property type="entry name" value="CUB"/>
    <property type="match status" value="1"/>
</dbReference>
<evidence type="ECO:0000313" key="7">
    <source>
        <dbReference type="EMBL" id="CAL8072406.1"/>
    </source>
</evidence>
<dbReference type="Pfam" id="PF00089">
    <property type="entry name" value="Trypsin"/>
    <property type="match status" value="1"/>
</dbReference>
<dbReference type="InterPro" id="IPR009003">
    <property type="entry name" value="Peptidase_S1_PA"/>
</dbReference>
<feature type="domain" description="CUB" evidence="5">
    <location>
        <begin position="87"/>
        <end position="201"/>
    </location>
</feature>
<dbReference type="PRINTS" id="PR00722">
    <property type="entry name" value="CHYMOTRYPSIN"/>
</dbReference>
<evidence type="ECO:0000256" key="4">
    <source>
        <dbReference type="SAM" id="Phobius"/>
    </source>
</evidence>
<accession>A0ABP1PP29</accession>
<feature type="transmembrane region" description="Helical" evidence="4">
    <location>
        <begin position="54"/>
        <end position="75"/>
    </location>
</feature>
<evidence type="ECO:0000256" key="3">
    <source>
        <dbReference type="SAM" id="MobiDB-lite"/>
    </source>
</evidence>
<dbReference type="Proteomes" id="UP001642540">
    <property type="component" value="Unassembled WGS sequence"/>
</dbReference>
<keyword evidence="8" id="KW-1185">Reference proteome</keyword>
<dbReference type="InterPro" id="IPR001314">
    <property type="entry name" value="Peptidase_S1A"/>
</dbReference>
<gene>
    <name evidence="7" type="ORF">ODALV1_LOCUS2156</name>
</gene>
<dbReference type="PANTHER" id="PTHR24252">
    <property type="entry name" value="ACROSIN-RELATED"/>
    <property type="match status" value="1"/>
</dbReference>
<evidence type="ECO:0000256" key="1">
    <source>
        <dbReference type="ARBA" id="ARBA00023157"/>
    </source>
</evidence>
<name>A0ABP1PP29_9HEXA</name>
<dbReference type="InterPro" id="IPR035914">
    <property type="entry name" value="Sperma_CUB_dom_sf"/>
</dbReference>
<evidence type="ECO:0000259" key="5">
    <source>
        <dbReference type="PROSITE" id="PS01180"/>
    </source>
</evidence>
<dbReference type="SMART" id="SM00020">
    <property type="entry name" value="Tryp_SPc"/>
    <property type="match status" value="1"/>
</dbReference>
<dbReference type="Pfam" id="PF00431">
    <property type="entry name" value="CUB"/>
    <property type="match status" value="1"/>
</dbReference>
<comment type="caution">
    <text evidence="7">The sequence shown here is derived from an EMBL/GenBank/DDBJ whole genome shotgun (WGS) entry which is preliminary data.</text>
</comment>
<keyword evidence="4" id="KW-0812">Transmembrane</keyword>
<dbReference type="SUPFAM" id="SSF49854">
    <property type="entry name" value="Spermadhesin, CUB domain"/>
    <property type="match status" value="1"/>
</dbReference>